<dbReference type="PRINTS" id="PR00173">
    <property type="entry name" value="EDTRNSPORT"/>
</dbReference>
<evidence type="ECO:0000256" key="6">
    <source>
        <dbReference type="ARBA" id="ARBA00022692"/>
    </source>
</evidence>
<feature type="transmembrane region" description="Helical" evidence="9">
    <location>
        <begin position="88"/>
        <end position="120"/>
    </location>
</feature>
<dbReference type="InterPro" id="IPR013853">
    <property type="entry name" value="EIIC-GAT"/>
</dbReference>
<accession>A0ABX8W3S0</accession>
<dbReference type="InterPro" id="IPR013014">
    <property type="entry name" value="PTS_EIIC_2"/>
</dbReference>
<sequence>MWSQIANGFMSGFQFIINCGPTVMLPIIITIVGLIFGLKISAAFKSGLTLGIGFAGIKLVLDFMTTNIGPAAKAMVERTHVQLNALDVGWGSIAAVTWASPIIAILIFVILLINIVLLILKATHTLDVDIWNYHHMAIVGIMVYFVTKNVFLAVGSVAVMAIITFKMSDWSQPMVEGFFKIPGVSLPTVSALSSLVIAVPLNWILDKIPLFRKSKFSIKDAQKYLGFFGDSMIMGLLIGLAIGIFAGYDLQKILQLGVSMSAVLVLIPKMTSMFMEGLMPISESAQKWSQKKFKGRKLFIGLDAAVIVGNPDVITTALIIIPLTIAMAVVLPGNRVLPFADLAVVPFRVAMVVALTNGNLLKNIVIGLAVTASLLWCGSATAPVLTAIAKSVGIKLSTGGSLLISSFAATSMIQSYIVYFCFTWHPEFCVPILLIIIALIWYYFDFNKHINKAAEAEEVALKSKNN</sequence>
<feature type="transmembrane region" description="Helical" evidence="9">
    <location>
        <begin position="337"/>
        <end position="357"/>
    </location>
</feature>
<feature type="domain" description="PTS EIIC type-2" evidence="10">
    <location>
        <begin position="13"/>
        <end position="444"/>
    </location>
</feature>
<evidence type="ECO:0000256" key="9">
    <source>
        <dbReference type="SAM" id="Phobius"/>
    </source>
</evidence>
<proteinExistence type="predicted"/>
<evidence type="ECO:0000256" key="7">
    <source>
        <dbReference type="ARBA" id="ARBA00022989"/>
    </source>
</evidence>
<dbReference type="PANTHER" id="PTHR37324">
    <property type="entry name" value="PTS SYSTEM GALACTITOL-SPECIFIC EIIC COMPONENT"/>
    <property type="match status" value="1"/>
</dbReference>
<dbReference type="Pfam" id="PF03611">
    <property type="entry name" value="EIIC-GAT"/>
    <property type="match status" value="1"/>
</dbReference>
<evidence type="ECO:0000313" key="12">
    <source>
        <dbReference type="Proteomes" id="UP000826550"/>
    </source>
</evidence>
<keyword evidence="12" id="KW-1185">Reference proteome</keyword>
<name>A0ABX8W3S0_9LACO</name>
<evidence type="ECO:0000256" key="2">
    <source>
        <dbReference type="ARBA" id="ARBA00022448"/>
    </source>
</evidence>
<protein>
    <submittedName>
        <fullName evidence="11">PTS galactitol transporter subunit IIC</fullName>
    </submittedName>
</protein>
<feature type="transmembrane region" description="Helical" evidence="9">
    <location>
        <begin position="48"/>
        <end position="68"/>
    </location>
</feature>
<evidence type="ECO:0000259" key="10">
    <source>
        <dbReference type="PROSITE" id="PS51104"/>
    </source>
</evidence>
<keyword evidence="5" id="KW-0598">Phosphotransferase system</keyword>
<keyword evidence="2" id="KW-0813">Transport</keyword>
<feature type="transmembrane region" description="Helical" evidence="9">
    <location>
        <begin position="225"/>
        <end position="248"/>
    </location>
</feature>
<dbReference type="PANTHER" id="PTHR37324:SF2">
    <property type="entry name" value="PTS SYSTEM GALACTITOL-SPECIFIC EIIC COMPONENT"/>
    <property type="match status" value="1"/>
</dbReference>
<evidence type="ECO:0000256" key="1">
    <source>
        <dbReference type="ARBA" id="ARBA00004651"/>
    </source>
</evidence>
<feature type="transmembrane region" description="Helical" evidence="9">
    <location>
        <begin position="298"/>
        <end position="331"/>
    </location>
</feature>
<evidence type="ECO:0000256" key="5">
    <source>
        <dbReference type="ARBA" id="ARBA00022683"/>
    </source>
</evidence>
<feature type="transmembrane region" description="Helical" evidence="9">
    <location>
        <begin position="141"/>
        <end position="165"/>
    </location>
</feature>
<dbReference type="PROSITE" id="PS51104">
    <property type="entry name" value="PTS_EIIC_TYPE_2"/>
    <property type="match status" value="1"/>
</dbReference>
<feature type="transmembrane region" description="Helical" evidence="9">
    <location>
        <begin position="185"/>
        <end position="205"/>
    </location>
</feature>
<feature type="transmembrane region" description="Helical" evidence="9">
    <location>
        <begin position="364"/>
        <end position="389"/>
    </location>
</feature>
<dbReference type="PIRSF" id="PIRSF006304">
    <property type="entry name" value="GatC"/>
    <property type="match status" value="1"/>
</dbReference>
<evidence type="ECO:0000256" key="4">
    <source>
        <dbReference type="ARBA" id="ARBA00022597"/>
    </source>
</evidence>
<evidence type="ECO:0000256" key="3">
    <source>
        <dbReference type="ARBA" id="ARBA00022475"/>
    </source>
</evidence>
<feature type="transmembrane region" description="Helical" evidence="9">
    <location>
        <begin position="12"/>
        <end position="36"/>
    </location>
</feature>
<dbReference type="EMBL" id="CP048268">
    <property type="protein sequence ID" value="QYN52194.1"/>
    <property type="molecule type" value="Genomic_DNA"/>
</dbReference>
<keyword evidence="7 9" id="KW-1133">Transmembrane helix</keyword>
<reference evidence="11 12" key="1">
    <citation type="submission" date="2020-01" db="EMBL/GenBank/DDBJ databases">
        <title>Vast differences in strain-level diversity in the gut microbiota of two closely related honey bee species.</title>
        <authorList>
            <person name="Ellegaard K.M."/>
            <person name="Suenami S."/>
            <person name="Miyazaki R."/>
            <person name="Engel P."/>
        </authorList>
    </citation>
    <scope>NUCLEOTIDE SEQUENCE [LARGE SCALE GENOMIC DNA]</scope>
    <source>
        <strain evidence="11 12">ESL0416</strain>
    </source>
</reference>
<gene>
    <name evidence="11" type="ORF">GYM71_01585</name>
</gene>
<dbReference type="InterPro" id="IPR004703">
    <property type="entry name" value="PTS_sugar-sp_permease"/>
</dbReference>
<keyword evidence="3" id="KW-1003">Cell membrane</keyword>
<organism evidence="11 12">
    <name type="scientific">Lactobacillus panisapium</name>
    <dbReference type="NCBI Taxonomy" id="2012495"/>
    <lineage>
        <taxon>Bacteria</taxon>
        <taxon>Bacillati</taxon>
        <taxon>Bacillota</taxon>
        <taxon>Bacilli</taxon>
        <taxon>Lactobacillales</taxon>
        <taxon>Lactobacillaceae</taxon>
        <taxon>Lactobacillus</taxon>
    </lineage>
</organism>
<feature type="transmembrane region" description="Helical" evidence="9">
    <location>
        <begin position="428"/>
        <end position="444"/>
    </location>
</feature>
<keyword evidence="8 9" id="KW-0472">Membrane</keyword>
<keyword evidence="6 9" id="KW-0812">Transmembrane</keyword>
<evidence type="ECO:0000313" key="11">
    <source>
        <dbReference type="EMBL" id="QYN52194.1"/>
    </source>
</evidence>
<feature type="transmembrane region" description="Helical" evidence="9">
    <location>
        <begin position="254"/>
        <end position="278"/>
    </location>
</feature>
<evidence type="ECO:0000256" key="8">
    <source>
        <dbReference type="ARBA" id="ARBA00023136"/>
    </source>
</evidence>
<dbReference type="Proteomes" id="UP000826550">
    <property type="component" value="Chromosome"/>
</dbReference>
<comment type="subcellular location">
    <subcellularLocation>
        <location evidence="1">Cell membrane</location>
        <topology evidence="1">Multi-pass membrane protein</topology>
    </subcellularLocation>
</comment>
<keyword evidence="4" id="KW-0762">Sugar transport</keyword>